<feature type="region of interest" description="Disordered" evidence="1">
    <location>
        <begin position="1"/>
        <end position="36"/>
    </location>
</feature>
<protein>
    <submittedName>
        <fullName evidence="2">Uncharacterized protein</fullName>
    </submittedName>
</protein>
<dbReference type="AlphaFoldDB" id="A0A835H517"/>
<name>A0A835H517_9MAGN</name>
<gene>
    <name evidence="2" type="ORF">IFM89_019784</name>
</gene>
<keyword evidence="3" id="KW-1185">Reference proteome</keyword>
<accession>A0A835H517</accession>
<comment type="caution">
    <text evidence="2">The sequence shown here is derived from an EMBL/GenBank/DDBJ whole genome shotgun (WGS) entry which is preliminary data.</text>
</comment>
<evidence type="ECO:0000256" key="1">
    <source>
        <dbReference type="SAM" id="MobiDB-lite"/>
    </source>
</evidence>
<feature type="non-terminal residue" evidence="2">
    <location>
        <position position="191"/>
    </location>
</feature>
<sequence length="191" mass="21638">VMVKKRSETIEQAAPISVDKATGSTDGPVKKKPDMDKQRDIQAIKAGLPNKTCLHRRPGHASLDVTPELLQPDYNVTMEYRKYQRKYPQKKVDFEGDKCIATQLDGGVQWMRTHDLELLLESPGLNFSEVCYYTLPLVSDTVAVLGSREPVPIQQEEAVPVQQDVQQQAHVRVTRSKRLDIMYQFLDGICL</sequence>
<evidence type="ECO:0000313" key="2">
    <source>
        <dbReference type="EMBL" id="KAF9593039.1"/>
    </source>
</evidence>
<organism evidence="2 3">
    <name type="scientific">Coptis chinensis</name>
    <dbReference type="NCBI Taxonomy" id="261450"/>
    <lineage>
        <taxon>Eukaryota</taxon>
        <taxon>Viridiplantae</taxon>
        <taxon>Streptophyta</taxon>
        <taxon>Embryophyta</taxon>
        <taxon>Tracheophyta</taxon>
        <taxon>Spermatophyta</taxon>
        <taxon>Magnoliopsida</taxon>
        <taxon>Ranunculales</taxon>
        <taxon>Ranunculaceae</taxon>
        <taxon>Coptidoideae</taxon>
        <taxon>Coptis</taxon>
    </lineage>
</organism>
<dbReference type="EMBL" id="JADFTS010000008">
    <property type="protein sequence ID" value="KAF9593039.1"/>
    <property type="molecule type" value="Genomic_DNA"/>
</dbReference>
<evidence type="ECO:0000313" key="3">
    <source>
        <dbReference type="Proteomes" id="UP000631114"/>
    </source>
</evidence>
<reference evidence="2 3" key="1">
    <citation type="submission" date="2020-10" db="EMBL/GenBank/DDBJ databases">
        <title>The Coptis chinensis genome and diversification of protoberbering-type alkaloids.</title>
        <authorList>
            <person name="Wang B."/>
            <person name="Shu S."/>
            <person name="Song C."/>
            <person name="Liu Y."/>
        </authorList>
    </citation>
    <scope>NUCLEOTIDE SEQUENCE [LARGE SCALE GENOMIC DNA]</scope>
    <source>
        <strain evidence="2">HL-2020</strain>
        <tissue evidence="2">Leaf</tissue>
    </source>
</reference>
<dbReference type="Proteomes" id="UP000631114">
    <property type="component" value="Unassembled WGS sequence"/>
</dbReference>
<proteinExistence type="predicted"/>